<dbReference type="PROSITE" id="PS51534">
    <property type="entry name" value="SEFIR"/>
    <property type="match status" value="1"/>
</dbReference>
<evidence type="ECO:0000313" key="3">
    <source>
        <dbReference type="Proteomes" id="UP001597297"/>
    </source>
</evidence>
<feature type="domain" description="SEFIR" evidence="1">
    <location>
        <begin position="17"/>
        <end position="149"/>
    </location>
</feature>
<dbReference type="InterPro" id="IPR013568">
    <property type="entry name" value="SEFIR_dom"/>
</dbReference>
<dbReference type="RefSeq" id="WP_377092867.1">
    <property type="nucleotide sequence ID" value="NZ_JBHSJM010000001.1"/>
</dbReference>
<evidence type="ECO:0000313" key="2">
    <source>
        <dbReference type="EMBL" id="MFD2276939.1"/>
    </source>
</evidence>
<accession>A0ABW5E3C3</accession>
<dbReference type="InterPro" id="IPR035897">
    <property type="entry name" value="Toll_tir_struct_dom_sf"/>
</dbReference>
<dbReference type="EMBL" id="JBHUJC010000034">
    <property type="protein sequence ID" value="MFD2276939.1"/>
    <property type="molecule type" value="Genomic_DNA"/>
</dbReference>
<dbReference type="InterPro" id="IPR000157">
    <property type="entry name" value="TIR_dom"/>
</dbReference>
<dbReference type="Proteomes" id="UP001597297">
    <property type="component" value="Unassembled WGS sequence"/>
</dbReference>
<keyword evidence="2" id="KW-0675">Receptor</keyword>
<evidence type="ECO:0000259" key="1">
    <source>
        <dbReference type="PROSITE" id="PS51534"/>
    </source>
</evidence>
<comment type="caution">
    <text evidence="2">The sequence shown here is derived from an EMBL/GenBank/DDBJ whole genome shotgun (WGS) entry which is preliminary data.</text>
</comment>
<dbReference type="Pfam" id="PF13676">
    <property type="entry name" value="TIR_2"/>
    <property type="match status" value="1"/>
</dbReference>
<organism evidence="2 3">
    <name type="scientific">Rubritalea spongiae</name>
    <dbReference type="NCBI Taxonomy" id="430797"/>
    <lineage>
        <taxon>Bacteria</taxon>
        <taxon>Pseudomonadati</taxon>
        <taxon>Verrucomicrobiota</taxon>
        <taxon>Verrucomicrobiia</taxon>
        <taxon>Verrucomicrobiales</taxon>
        <taxon>Rubritaleaceae</taxon>
        <taxon>Rubritalea</taxon>
    </lineage>
</organism>
<protein>
    <submittedName>
        <fullName evidence="2">Toll/interleukin-1 receptor domain-containing protein</fullName>
    </submittedName>
</protein>
<gene>
    <name evidence="2" type="ORF">ACFSQZ_10705</name>
</gene>
<reference evidence="3" key="1">
    <citation type="journal article" date="2019" name="Int. J. Syst. Evol. Microbiol.">
        <title>The Global Catalogue of Microorganisms (GCM) 10K type strain sequencing project: providing services to taxonomists for standard genome sequencing and annotation.</title>
        <authorList>
            <consortium name="The Broad Institute Genomics Platform"/>
            <consortium name="The Broad Institute Genome Sequencing Center for Infectious Disease"/>
            <person name="Wu L."/>
            <person name="Ma J."/>
        </authorList>
    </citation>
    <scope>NUCLEOTIDE SEQUENCE [LARGE SCALE GENOMIC DNA]</scope>
    <source>
        <strain evidence="3">JCM 16545</strain>
    </source>
</reference>
<dbReference type="SUPFAM" id="SSF52200">
    <property type="entry name" value="Toll/Interleukin receptor TIR domain"/>
    <property type="match status" value="1"/>
</dbReference>
<dbReference type="Gene3D" id="3.40.50.10140">
    <property type="entry name" value="Toll/interleukin-1 receptor homology (TIR) domain"/>
    <property type="match status" value="1"/>
</dbReference>
<proteinExistence type="predicted"/>
<keyword evidence="3" id="KW-1185">Reference proteome</keyword>
<name>A0ABW5E3C3_9BACT</name>
<sequence>MSQDTQTQFVEHDNSAAPLVLISYSHDSDEHKNWVRELATRLRQLGVDVLLDQWELGLGDDIPKFMERGVSNSKRVLMVCTEAYNRKADDGKGGVGYEAMIVTGELVADLGTRKFIPITRQSAETKVLPKCLSTRYYIDFSKDNSFEEKLEELARELHSAQVFKKPELGTNPFTTKSDQASPSVAISNEEVLDNNHSPLETYETALNLAKNNDFAEWTKFVHKHKNAAEVALCAWRKNNEANTPKVSKDLPSFFCSAVEIYNHLFAIILAAIDSDNERFKNQLSLIDWIREPKGWIRSGYTIWVDLPDLVLSTFQAIIGSFTLHRQQPKLAYNLATTQISERYHSHEKDHLFLNYRITGWVESLGGNCKETDTFLKKYFNSQSWLQTIFGGSDLLMGAYGAYYSFLNILDFFSASKEGLLKSDRDRDSKNRDLPRTPLFPAKIVDEYQHVATSLIAINNEFLHEIMEQNNITSSDMESDWKKWLKHCYHWIHQVYTPHARMLLPHADLPKLLKQSSGDLNIL</sequence>